<dbReference type="RefSeq" id="WP_042519708.1">
    <property type="nucleotide sequence ID" value="NZ_JXQK01000067.1"/>
</dbReference>
<name>A0A0D0IUP9_9BACT</name>
<dbReference type="PANTHER" id="PTHR12706">
    <property type="entry name" value="STRAWBERRY NOTCH-RELATED"/>
    <property type="match status" value="1"/>
</dbReference>
<evidence type="ECO:0000259" key="2">
    <source>
        <dbReference type="Pfam" id="PF13871"/>
    </source>
</evidence>
<proteinExistence type="inferred from homology"/>
<reference evidence="3 4" key="1">
    <citation type="submission" date="2015-01" db="EMBL/GenBank/DDBJ databases">
        <title>Comparative genomics of non-oral Prevotella species.</title>
        <authorList>
            <person name="Accetto T."/>
            <person name="Nograsek B."/>
            <person name="Avgustin G."/>
        </authorList>
    </citation>
    <scope>NUCLEOTIDE SEQUENCE [LARGE SCALE GENOMIC DNA]</scope>
    <source>
        <strain evidence="3 4">P5-119</strain>
    </source>
</reference>
<sequence length="911" mass="102993">MNEFRDTKKLPAGYDFLLLTYSQLSRERSKNWKAGSVMDAIEGSYLIMDESHNASGEESNVGEFFREAVQKSCGVCFASATYAKYPSSMPIYAMKTAMGEADVSATQLIDIISHGGPILQEVMAKGLVASGSMIRRQRDMKDVERTLYTSDNVKDIAALQGRYDKVIDLISDIHDFQDEFITPYLSSLSAEQIVCKKHKVGKNEVFIRKKTHISYMHFSLRMTPTIRQLLFSIKADDAIQATLEELKAGHKPILQINRTMESNYANLVQPGMALPKAEFALSLLNCLKDMFKYKALAATKKGKVTKFYEVELTFDLKDLTKFFNSDDAKQAYDFIVRKINNTQTDLPLSPIDYFVQSLENEGYKVGEMTKRKMALNYENIKNGATGKTHAFMRKKIDKKRMAADFNNGNLDVLIGNRVMSSGISLHCSDAFKDKRKRTVITWEHQDSADRQTQFDGRADRTGQLQHCSFVTLSSAIPAEQRFLMMNERKLRSLNANVEANQHADDAGFDMLNKYGTKVALEYLHDNPEKEIYFMDEGDSPFVKADDQTVFIIRFMRTLGLLKCDEQREILDDVMHRYTELINYLDEIGENDLKPNVLPLNATLLNRSVFRNGKRNSASVFGNDAMLDEVEVDVLSRPLTSTQIKAILPTLTSTDVLVKQLNAHCKQKADNIKAYYIQLQNDATRQLNLLRSSGAHYTPSHVAQLEERANNTDMMNAQIERVETQTGLLCQLIKKFTNGQAVGIPMALVAEGEIEDNRLVDYVSVGLFLGFKVIGSKTTRSSIKAVFVVNDGRCRLDIPLTEEGKLMTIHNQTNLGVMRQRLSKVTIDTWDSLLSNSTRERAYIVTGNLLSGIAFAKQFGKNVGNRKLRQIAMNKGRGHLITYTDDMGRVKNGYMLSRMFRPTDLQFFAPKP</sequence>
<organism evidence="3 4">
    <name type="scientific">Prevotella pectinovora</name>
    <dbReference type="NCBI Taxonomy" id="1602169"/>
    <lineage>
        <taxon>Bacteria</taxon>
        <taxon>Pseudomonadati</taxon>
        <taxon>Bacteroidota</taxon>
        <taxon>Bacteroidia</taxon>
        <taxon>Bacteroidales</taxon>
        <taxon>Prevotellaceae</taxon>
        <taxon>Prevotella</taxon>
    </lineage>
</organism>
<dbReference type="InterPro" id="IPR026741">
    <property type="entry name" value="SNO"/>
</dbReference>
<evidence type="ECO:0000313" key="4">
    <source>
        <dbReference type="Proteomes" id="UP000032046"/>
    </source>
</evidence>
<gene>
    <name evidence="3" type="ORF">ST44_09620</name>
</gene>
<evidence type="ECO:0000313" key="3">
    <source>
        <dbReference type="EMBL" id="KIP61321.1"/>
    </source>
</evidence>
<evidence type="ECO:0000256" key="1">
    <source>
        <dbReference type="ARBA" id="ARBA00006992"/>
    </source>
</evidence>
<dbReference type="InterPro" id="IPR026937">
    <property type="entry name" value="SBNO_Helicase_C_dom"/>
</dbReference>
<dbReference type="SUPFAM" id="SSF52540">
    <property type="entry name" value="P-loop containing nucleoside triphosphate hydrolases"/>
    <property type="match status" value="1"/>
</dbReference>
<feature type="domain" description="Strawberry notch helicase C" evidence="2">
    <location>
        <begin position="364"/>
        <end position="524"/>
    </location>
</feature>
<dbReference type="Pfam" id="PF13871">
    <property type="entry name" value="Helicase_C_4"/>
    <property type="match status" value="1"/>
</dbReference>
<dbReference type="Proteomes" id="UP000032046">
    <property type="component" value="Unassembled WGS sequence"/>
</dbReference>
<comment type="similarity">
    <text evidence="1">Belongs to the SBNO family.</text>
</comment>
<keyword evidence="4" id="KW-1185">Reference proteome</keyword>
<dbReference type="GO" id="GO:0006355">
    <property type="term" value="P:regulation of DNA-templated transcription"/>
    <property type="evidence" value="ECO:0007669"/>
    <property type="project" value="InterPro"/>
</dbReference>
<dbReference type="STRING" id="1602171.ST44_09620"/>
<dbReference type="Gene3D" id="3.40.50.300">
    <property type="entry name" value="P-loop containing nucleotide triphosphate hydrolases"/>
    <property type="match status" value="1"/>
</dbReference>
<dbReference type="InterPro" id="IPR027417">
    <property type="entry name" value="P-loop_NTPase"/>
</dbReference>
<dbReference type="EMBL" id="JXQK01000067">
    <property type="protein sequence ID" value="KIP61321.1"/>
    <property type="molecule type" value="Genomic_DNA"/>
</dbReference>
<dbReference type="AlphaFoldDB" id="A0A0D0IUP9"/>
<dbReference type="PANTHER" id="PTHR12706:SF30">
    <property type="entry name" value="PROTEIN STRAWBERRY NOTCH-RELATED"/>
    <property type="match status" value="1"/>
</dbReference>
<comment type="caution">
    <text evidence="3">The sequence shown here is derived from an EMBL/GenBank/DDBJ whole genome shotgun (WGS) entry which is preliminary data.</text>
</comment>
<accession>A0A0D0IUP9</accession>
<protein>
    <submittedName>
        <fullName evidence="3">Contig67, whole genome shotgun sequence</fullName>
    </submittedName>
</protein>